<geneLocation type="plasmid" evidence="2">
    <name>p13294-KPC</name>
</geneLocation>
<evidence type="ECO:0000313" key="2">
    <source>
        <dbReference type="EMBL" id="ASU05191.1"/>
    </source>
</evidence>
<feature type="compositionally biased region" description="Basic residues" evidence="1">
    <location>
        <begin position="8"/>
        <end position="21"/>
    </location>
</feature>
<proteinExistence type="predicted"/>
<dbReference type="EMBL" id="MF156708">
    <property type="protein sequence ID" value="ASU05191.1"/>
    <property type="molecule type" value="Genomic_DNA"/>
</dbReference>
<dbReference type="AlphaFoldDB" id="A0A223LM85"/>
<evidence type="ECO:0000256" key="1">
    <source>
        <dbReference type="SAM" id="MobiDB-lite"/>
    </source>
</evidence>
<organism evidence="2">
    <name type="scientific">Klebsiella pneumoniae</name>
    <dbReference type="NCBI Taxonomy" id="573"/>
    <lineage>
        <taxon>Bacteria</taxon>
        <taxon>Pseudomonadati</taxon>
        <taxon>Pseudomonadota</taxon>
        <taxon>Gammaproteobacteria</taxon>
        <taxon>Enterobacterales</taxon>
        <taxon>Enterobacteriaceae</taxon>
        <taxon>Klebsiella/Raoultella group</taxon>
        <taxon>Klebsiella</taxon>
        <taxon>Klebsiella pneumoniae complex</taxon>
    </lineage>
</organism>
<sequence>MGVLLKPLRVKKRHHSRKKKRKQEDRGQQTGKTRKGNTGGA</sequence>
<keyword evidence="2" id="KW-0614">Plasmid</keyword>
<name>A0A223LM85_KLEPN</name>
<feature type="region of interest" description="Disordered" evidence="1">
    <location>
        <begin position="1"/>
        <end position="41"/>
    </location>
</feature>
<reference evidence="2" key="1">
    <citation type="submission" date="2017-05" db="EMBL/GenBank/DDBJ databases">
        <title>Complete sequence of p13294-KPC.</title>
        <authorList>
            <person name="Feng J."/>
            <person name="Zhang D."/>
            <person name="Zeng L."/>
            <person name="Jiang X."/>
            <person name="Zhan Z."/>
            <person name="Luo W."/>
            <person name="Zhao Y."/>
            <person name="Zhou D."/>
        </authorList>
    </citation>
    <scope>NUCLEOTIDE SEQUENCE</scope>
    <source>
        <strain evidence="2">13294</strain>
        <plasmid evidence="2">p13294-KPC</plasmid>
    </source>
</reference>
<dbReference type="RefSeq" id="WP_257792838.1">
    <property type="nucleotide sequence ID" value="NZ_HG969999.1"/>
</dbReference>
<protein>
    <submittedName>
        <fullName evidence="2">Uncharacterized protein</fullName>
    </submittedName>
</protein>
<accession>A0A223LM85</accession>